<evidence type="ECO:0000256" key="12">
    <source>
        <dbReference type="RuleBase" id="RU361237"/>
    </source>
</evidence>
<dbReference type="PANTHER" id="PTHR11921:SF29">
    <property type="entry name" value="SUCCINATE DEHYDROGENASE [UBIQUINONE] IRON-SULFUR SUBUNIT, MITOCHONDRIAL"/>
    <property type="match status" value="1"/>
</dbReference>
<evidence type="ECO:0000256" key="10">
    <source>
        <dbReference type="ARBA" id="ARBA00023004"/>
    </source>
</evidence>
<comment type="catalytic activity">
    <reaction evidence="12">
        <text>a quinone + succinate = fumarate + a quinol</text>
        <dbReference type="Rhea" id="RHEA:40523"/>
        <dbReference type="ChEBI" id="CHEBI:24646"/>
        <dbReference type="ChEBI" id="CHEBI:29806"/>
        <dbReference type="ChEBI" id="CHEBI:30031"/>
        <dbReference type="ChEBI" id="CHEBI:132124"/>
        <dbReference type="EC" id="1.3.5.1"/>
    </reaction>
</comment>
<keyword evidence="8 12" id="KW-0479">Metal-binding</keyword>
<dbReference type="Gene3D" id="3.10.20.30">
    <property type="match status" value="1"/>
</dbReference>
<evidence type="ECO:0000313" key="16">
    <source>
        <dbReference type="Proteomes" id="UP001055153"/>
    </source>
</evidence>
<dbReference type="NCBIfam" id="TIGR00384">
    <property type="entry name" value="dhsB"/>
    <property type="match status" value="1"/>
</dbReference>
<dbReference type="InterPro" id="IPR025192">
    <property type="entry name" value="Succ_DH/fum_Rdtase_N"/>
</dbReference>
<dbReference type="InterPro" id="IPR006058">
    <property type="entry name" value="2Fe2S_fd_BS"/>
</dbReference>
<keyword evidence="11 12" id="KW-0411">Iron-sulfur</keyword>
<accession>A0ABQ4SIY0</accession>
<dbReference type="PROSITE" id="PS51379">
    <property type="entry name" value="4FE4S_FER_2"/>
    <property type="match status" value="1"/>
</dbReference>
<sequence>MTAQVIPETVTPEAVQGAARMLEVRVRRGEVFQTFAVARRPNQTVLDVVTEIQREQDPTLAYRFACRVGMCGSCGMTVNGRPRWTCRTRVAEAATGDALVLEPLRNLPVVKDLAVDMEPFFEKWRRAHGYFEPGEAPPEDFAPVRPDEPERRKADAGIECINCGVCYAACDVVAWNPDYLGPAALNRAWTLVNDVRDRGQEARLAAVAGDAGCHSCHSHMSCTEHCPKALSPTFAIAGLKRETGRAALRRLWRKA</sequence>
<dbReference type="PROSITE" id="PS00197">
    <property type="entry name" value="2FE2S_FER_1"/>
    <property type="match status" value="1"/>
</dbReference>
<name>A0ABQ4SIY0_9HYPH</name>
<evidence type="ECO:0000256" key="5">
    <source>
        <dbReference type="ARBA" id="ARBA00022131"/>
    </source>
</evidence>
<dbReference type="PANTHER" id="PTHR11921">
    <property type="entry name" value="SUCCINATE DEHYDROGENASE IRON-SULFUR PROTEIN"/>
    <property type="match status" value="1"/>
</dbReference>
<keyword evidence="16" id="KW-1185">Reference proteome</keyword>
<dbReference type="InterPro" id="IPR012675">
    <property type="entry name" value="Beta-grasp_dom_sf"/>
</dbReference>
<dbReference type="InterPro" id="IPR036010">
    <property type="entry name" value="2Fe-2S_ferredoxin-like_sf"/>
</dbReference>
<keyword evidence="9" id="KW-0560">Oxidoreductase</keyword>
<feature type="domain" description="2Fe-2S ferredoxin-type" evidence="13">
    <location>
        <begin position="22"/>
        <end position="107"/>
    </location>
</feature>
<dbReference type="SUPFAM" id="SSF46548">
    <property type="entry name" value="alpha-helical ferredoxin"/>
    <property type="match status" value="1"/>
</dbReference>
<evidence type="ECO:0000256" key="9">
    <source>
        <dbReference type="ARBA" id="ARBA00023002"/>
    </source>
</evidence>
<keyword evidence="10 12" id="KW-0408">Iron</keyword>
<dbReference type="Gene3D" id="1.10.1060.10">
    <property type="entry name" value="Alpha-helical ferredoxin"/>
    <property type="match status" value="1"/>
</dbReference>
<dbReference type="EMBL" id="BPQQ01000042">
    <property type="protein sequence ID" value="GJE01700.1"/>
    <property type="molecule type" value="Genomic_DNA"/>
</dbReference>
<dbReference type="InterPro" id="IPR009051">
    <property type="entry name" value="Helical_ferredxn"/>
</dbReference>
<evidence type="ECO:0000259" key="14">
    <source>
        <dbReference type="PROSITE" id="PS51379"/>
    </source>
</evidence>
<evidence type="ECO:0000256" key="2">
    <source>
        <dbReference type="ARBA" id="ARBA00009433"/>
    </source>
</evidence>
<evidence type="ECO:0000256" key="8">
    <source>
        <dbReference type="ARBA" id="ARBA00022723"/>
    </source>
</evidence>
<evidence type="ECO:0000256" key="7">
    <source>
        <dbReference type="ARBA" id="ARBA00022714"/>
    </source>
</evidence>
<dbReference type="SUPFAM" id="SSF54292">
    <property type="entry name" value="2Fe-2S ferredoxin-like"/>
    <property type="match status" value="1"/>
</dbReference>
<protein>
    <recommendedName>
        <fullName evidence="5 12">Succinate dehydrogenase iron-sulfur subunit</fullName>
        <ecNumber evidence="4 12">1.3.5.1</ecNumber>
    </recommendedName>
</protein>
<comment type="pathway">
    <text evidence="1">Carbohydrate metabolism; tricarboxylic acid cycle; fumarate from succinate (bacterial route): step 1/1.</text>
</comment>
<comment type="subunit">
    <text evidence="3">Part of an enzyme complex containing four subunits: a flavoprotein, an iron-sulfur, cytochrome b-556, and a hydrophobic anchor protein.</text>
</comment>
<dbReference type="PROSITE" id="PS51085">
    <property type="entry name" value="2FE2S_FER_2"/>
    <property type="match status" value="1"/>
</dbReference>
<evidence type="ECO:0000256" key="11">
    <source>
        <dbReference type="ARBA" id="ARBA00023014"/>
    </source>
</evidence>
<feature type="domain" description="4Fe-4S ferredoxin-type" evidence="14">
    <location>
        <begin position="150"/>
        <end position="180"/>
    </location>
</feature>
<comment type="cofactor">
    <cofactor evidence="12">
        <name>[4Fe-4S] cluster</name>
        <dbReference type="ChEBI" id="CHEBI:49883"/>
    </cofactor>
    <text evidence="12">Binds 1 [4Fe-4S] cluster.</text>
</comment>
<evidence type="ECO:0000259" key="13">
    <source>
        <dbReference type="PROSITE" id="PS51085"/>
    </source>
</evidence>
<evidence type="ECO:0000313" key="15">
    <source>
        <dbReference type="EMBL" id="GJE01700.1"/>
    </source>
</evidence>
<keyword evidence="12" id="KW-0003">3Fe-4S</keyword>
<dbReference type="Pfam" id="PF13085">
    <property type="entry name" value="Fer2_3"/>
    <property type="match status" value="1"/>
</dbReference>
<dbReference type="InterPro" id="IPR017896">
    <property type="entry name" value="4Fe4S_Fe-S-bd"/>
</dbReference>
<dbReference type="InterPro" id="IPR004489">
    <property type="entry name" value="Succ_DH/fum_Rdtase_Fe-S"/>
</dbReference>
<dbReference type="Proteomes" id="UP001055153">
    <property type="component" value="Unassembled WGS sequence"/>
</dbReference>
<comment type="caution">
    <text evidence="15">The sequence shown here is derived from an EMBL/GenBank/DDBJ whole genome shotgun (WGS) entry which is preliminary data.</text>
</comment>
<evidence type="ECO:0000256" key="3">
    <source>
        <dbReference type="ARBA" id="ARBA00011294"/>
    </source>
</evidence>
<comment type="similarity">
    <text evidence="2 12">Belongs to the succinate dehydrogenase/fumarate reductase iron-sulfur protein family.</text>
</comment>
<proteinExistence type="inferred from homology"/>
<dbReference type="InterPro" id="IPR001041">
    <property type="entry name" value="2Fe-2S_ferredoxin-type"/>
</dbReference>
<evidence type="ECO:0000256" key="1">
    <source>
        <dbReference type="ARBA" id="ARBA00004894"/>
    </source>
</evidence>
<evidence type="ECO:0000256" key="4">
    <source>
        <dbReference type="ARBA" id="ARBA00012792"/>
    </source>
</evidence>
<reference evidence="15" key="1">
    <citation type="journal article" date="2021" name="Front. Microbiol.">
        <title>Comprehensive Comparative Genomics and Phenotyping of Methylobacterium Species.</title>
        <authorList>
            <person name="Alessa O."/>
            <person name="Ogura Y."/>
            <person name="Fujitani Y."/>
            <person name="Takami H."/>
            <person name="Hayashi T."/>
            <person name="Sahin N."/>
            <person name="Tani A."/>
        </authorList>
    </citation>
    <scope>NUCLEOTIDE SEQUENCE</scope>
    <source>
        <strain evidence="15">DSM 17168</strain>
    </source>
</reference>
<dbReference type="EC" id="1.3.5.1" evidence="4 12"/>
<keyword evidence="7 12" id="KW-0001">2Fe-2S</keyword>
<evidence type="ECO:0000256" key="6">
    <source>
        <dbReference type="ARBA" id="ARBA00022485"/>
    </source>
</evidence>
<keyword evidence="6 12" id="KW-0004">4Fe-4S</keyword>
<comment type="cofactor">
    <cofactor evidence="12">
        <name>[3Fe-4S] cluster</name>
        <dbReference type="ChEBI" id="CHEBI:21137"/>
    </cofactor>
    <text evidence="12">Binds 1 [3Fe-4S] cluster.</text>
</comment>
<gene>
    <name evidence="15" type="primary">frdB</name>
    <name evidence="15" type="ORF">GMJLKIPL_3635</name>
</gene>
<dbReference type="Pfam" id="PF13534">
    <property type="entry name" value="Fer4_17"/>
    <property type="match status" value="1"/>
</dbReference>
<dbReference type="InterPro" id="IPR050573">
    <property type="entry name" value="SDH/FRD_Iron-Sulfur"/>
</dbReference>
<comment type="cofactor">
    <cofactor evidence="12">
        <name>[2Fe-2S] cluster</name>
        <dbReference type="ChEBI" id="CHEBI:190135"/>
    </cofactor>
    <text evidence="12">Binds 1 [2Fe-2S] cluster.</text>
</comment>
<reference evidence="15" key="2">
    <citation type="submission" date="2021-08" db="EMBL/GenBank/DDBJ databases">
        <authorList>
            <person name="Tani A."/>
            <person name="Ola A."/>
            <person name="Ogura Y."/>
            <person name="Katsura K."/>
            <person name="Hayashi T."/>
        </authorList>
    </citation>
    <scope>NUCLEOTIDE SEQUENCE</scope>
    <source>
        <strain evidence="15">DSM 17168</strain>
    </source>
</reference>
<organism evidence="15 16">
    <name type="scientific">Methylobacterium isbiliense</name>
    <dbReference type="NCBI Taxonomy" id="315478"/>
    <lineage>
        <taxon>Bacteria</taxon>
        <taxon>Pseudomonadati</taxon>
        <taxon>Pseudomonadota</taxon>
        <taxon>Alphaproteobacteria</taxon>
        <taxon>Hyphomicrobiales</taxon>
        <taxon>Methylobacteriaceae</taxon>
        <taxon>Methylobacterium</taxon>
    </lineage>
</organism>